<evidence type="ECO:0000256" key="4">
    <source>
        <dbReference type="ARBA" id="ARBA00011988"/>
    </source>
</evidence>
<sequence length="247" mass="29034">MNPSTNVKHCHQKVFQQKNIYAVYDANLVTNFTPKMLTPHYWQEKNAVKGQAHGRGITYFVENNSQHWVLRHYYRGGLIGKFNKDSYFFTGYKHTRAAKEYQLLHRLVELNLPAPAPVAYAIHRSAFFYHANILTSRIIDSKDLVALLTKAPLPESLWFAIGQCIANFHSHGIYHHDLNAHNILIDKNNKVWVIDFDQGEQRVIQKSWQQANIKRLLRSFNKEKQKLPSFHWQFNDWKILMEGYLSK</sequence>
<dbReference type="SUPFAM" id="SSF56112">
    <property type="entry name" value="Protein kinase-like (PK-like)"/>
    <property type="match status" value="1"/>
</dbReference>
<evidence type="ECO:0000256" key="3">
    <source>
        <dbReference type="ARBA" id="ARBA00010327"/>
    </source>
</evidence>
<evidence type="ECO:0000256" key="9">
    <source>
        <dbReference type="ARBA" id="ARBA00022777"/>
    </source>
</evidence>
<comment type="catalytic activity">
    <reaction evidence="14 15">
        <text>an alpha-Kdo-(2-&gt;6)-lipid IVA + ATP = a 4-O-phospho-alpha-Kdo-(2-&gt;6)-lipid IVA + ADP + H(+)</text>
        <dbReference type="Rhea" id="RHEA:74271"/>
        <dbReference type="ChEBI" id="CHEBI:15378"/>
        <dbReference type="ChEBI" id="CHEBI:30616"/>
        <dbReference type="ChEBI" id="CHEBI:176428"/>
        <dbReference type="ChEBI" id="CHEBI:193140"/>
        <dbReference type="ChEBI" id="CHEBI:456216"/>
        <dbReference type="EC" id="2.7.1.166"/>
    </reaction>
</comment>
<gene>
    <name evidence="15 16" type="primary">kdkA</name>
    <name evidence="16" type="ORF">GCM10011501_28260</name>
</gene>
<dbReference type="Pfam" id="PF06293">
    <property type="entry name" value="Kdo"/>
    <property type="match status" value="1"/>
</dbReference>
<reference evidence="17" key="1">
    <citation type="journal article" date="2019" name="Int. J. Syst. Evol. Microbiol.">
        <title>The Global Catalogue of Microorganisms (GCM) 10K type strain sequencing project: providing services to taxonomists for standard genome sequencing and annotation.</title>
        <authorList>
            <consortium name="The Broad Institute Genomics Platform"/>
            <consortium name="The Broad Institute Genome Sequencing Center for Infectious Disease"/>
            <person name="Wu L."/>
            <person name="Ma J."/>
        </authorList>
    </citation>
    <scope>NUCLEOTIDE SEQUENCE [LARGE SCALE GENOMIC DNA]</scope>
    <source>
        <strain evidence="17">CGMCC 1.15922</strain>
    </source>
</reference>
<dbReference type="Gene3D" id="1.10.510.10">
    <property type="entry name" value="Transferase(Phosphotransferase) domain 1"/>
    <property type="match status" value="1"/>
</dbReference>
<dbReference type="EC" id="2.7.1.166" evidence="4 15"/>
<comment type="similarity">
    <text evidence="3 15">Belongs to the protein kinase superfamily. KdkA/RfaP family.</text>
</comment>
<comment type="function">
    <text evidence="15">Catalyzes the ATP-dependent phosphorylation of the 3-deoxy-D-manno-octulosonic acid (Kdo) residue in Kdo-lipid IV(A) at the 4-OH position.</text>
</comment>
<dbReference type="GO" id="GO:0016301">
    <property type="term" value="F:kinase activity"/>
    <property type="evidence" value="ECO:0007669"/>
    <property type="project" value="UniProtKB-KW"/>
</dbReference>
<evidence type="ECO:0000256" key="12">
    <source>
        <dbReference type="ARBA" id="ARBA00023136"/>
    </source>
</evidence>
<keyword evidence="11 15" id="KW-0448">Lipopolysaccharide biosynthesis</keyword>
<comment type="caution">
    <text evidence="16">The sequence shown here is derived from an EMBL/GenBank/DDBJ whole genome shotgun (WGS) entry which is preliminary data.</text>
</comment>
<comment type="subcellular location">
    <subcellularLocation>
        <location evidence="1 15">Cell inner membrane</location>
        <topology evidence="1 15">Peripheral membrane protein</topology>
        <orientation evidence="1 15">Cytoplasmic side</orientation>
    </subcellularLocation>
</comment>
<proteinExistence type="inferred from homology"/>
<evidence type="ECO:0000256" key="10">
    <source>
        <dbReference type="ARBA" id="ARBA00022840"/>
    </source>
</evidence>
<evidence type="ECO:0000256" key="13">
    <source>
        <dbReference type="ARBA" id="ARBA00029511"/>
    </source>
</evidence>
<dbReference type="InterPro" id="IPR011009">
    <property type="entry name" value="Kinase-like_dom_sf"/>
</dbReference>
<dbReference type="EMBL" id="BNAH01000012">
    <property type="protein sequence ID" value="GHE97079.1"/>
    <property type="molecule type" value="Genomic_DNA"/>
</dbReference>
<dbReference type="InterPro" id="IPR022826">
    <property type="entry name" value="KDO_kinase"/>
</dbReference>
<evidence type="ECO:0000313" key="16">
    <source>
        <dbReference type="EMBL" id="GHE97079.1"/>
    </source>
</evidence>
<organism evidence="16 17">
    <name type="scientific">Thalassotalea profundi</name>
    <dbReference type="NCBI Taxonomy" id="2036687"/>
    <lineage>
        <taxon>Bacteria</taxon>
        <taxon>Pseudomonadati</taxon>
        <taxon>Pseudomonadota</taxon>
        <taxon>Gammaproteobacteria</taxon>
        <taxon>Alteromonadales</taxon>
        <taxon>Colwelliaceae</taxon>
        <taxon>Thalassotalea</taxon>
    </lineage>
</organism>
<evidence type="ECO:0000256" key="6">
    <source>
        <dbReference type="ARBA" id="ARBA00022519"/>
    </source>
</evidence>
<comment type="pathway">
    <text evidence="2 15">Bacterial outer membrane biogenesis; LPS core biosynthesis.</text>
</comment>
<accession>A0ABQ3J0F0</accession>
<feature type="active site" evidence="15">
    <location>
        <position position="177"/>
    </location>
</feature>
<keyword evidence="12 15" id="KW-0472">Membrane</keyword>
<keyword evidence="17" id="KW-1185">Reference proteome</keyword>
<dbReference type="NCBIfam" id="NF002475">
    <property type="entry name" value="PRK01723.1"/>
    <property type="match status" value="1"/>
</dbReference>
<dbReference type="RefSeq" id="WP_189378902.1">
    <property type="nucleotide sequence ID" value="NZ_BNAH01000012.1"/>
</dbReference>
<evidence type="ECO:0000256" key="8">
    <source>
        <dbReference type="ARBA" id="ARBA00022741"/>
    </source>
</evidence>
<protein>
    <recommendedName>
        <fullName evidence="13 15">3-deoxy-D-manno-octulosonic acid kinase</fullName>
        <shortName evidence="15">Kdo kinase</shortName>
        <ecNumber evidence="4 15">2.7.1.166</ecNumber>
    </recommendedName>
</protein>
<keyword evidence="7 15" id="KW-0808">Transferase</keyword>
<dbReference type="HAMAP" id="MF_00521">
    <property type="entry name" value="KDO_kinase"/>
    <property type="match status" value="1"/>
</dbReference>
<dbReference type="Proteomes" id="UP000626370">
    <property type="component" value="Unassembled WGS sequence"/>
</dbReference>
<evidence type="ECO:0000256" key="14">
    <source>
        <dbReference type="ARBA" id="ARBA00034417"/>
    </source>
</evidence>
<evidence type="ECO:0000256" key="2">
    <source>
        <dbReference type="ARBA" id="ARBA00004713"/>
    </source>
</evidence>
<evidence type="ECO:0000256" key="7">
    <source>
        <dbReference type="ARBA" id="ARBA00022679"/>
    </source>
</evidence>
<name>A0ABQ3J0F0_9GAMM</name>
<keyword evidence="9 15" id="KW-0418">Kinase</keyword>
<keyword evidence="8 15" id="KW-0547">Nucleotide-binding</keyword>
<keyword evidence="5 15" id="KW-1003">Cell membrane</keyword>
<evidence type="ECO:0000256" key="15">
    <source>
        <dbReference type="HAMAP-Rule" id="MF_00521"/>
    </source>
</evidence>
<keyword evidence="6 15" id="KW-0997">Cell inner membrane</keyword>
<evidence type="ECO:0000256" key="11">
    <source>
        <dbReference type="ARBA" id="ARBA00022985"/>
    </source>
</evidence>
<keyword evidence="10 15" id="KW-0067">ATP-binding</keyword>
<evidence type="ECO:0000313" key="17">
    <source>
        <dbReference type="Proteomes" id="UP000626370"/>
    </source>
</evidence>
<evidence type="ECO:0000256" key="1">
    <source>
        <dbReference type="ARBA" id="ARBA00004515"/>
    </source>
</evidence>
<evidence type="ECO:0000256" key="5">
    <source>
        <dbReference type="ARBA" id="ARBA00022475"/>
    </source>
</evidence>